<keyword evidence="2" id="KW-0472">Membrane</keyword>
<feature type="transmembrane region" description="Helical" evidence="2">
    <location>
        <begin position="97"/>
        <end position="122"/>
    </location>
</feature>
<feature type="transmembrane region" description="Helical" evidence="2">
    <location>
        <begin position="149"/>
        <end position="178"/>
    </location>
</feature>
<keyword evidence="2" id="KW-0812">Transmembrane</keyword>
<evidence type="ECO:0000313" key="4">
    <source>
        <dbReference type="Proteomes" id="UP001501084"/>
    </source>
</evidence>
<feature type="transmembrane region" description="Helical" evidence="2">
    <location>
        <begin position="219"/>
        <end position="244"/>
    </location>
</feature>
<comment type="caution">
    <text evidence="3">The sequence shown here is derived from an EMBL/GenBank/DDBJ whole genome shotgun (WGS) entry which is preliminary data.</text>
</comment>
<dbReference type="RefSeq" id="WP_346057784.1">
    <property type="nucleotide sequence ID" value="NZ_BAAAOP010000005.1"/>
</dbReference>
<name>A0ABN3B4Z1_9MICO</name>
<keyword evidence="4" id="KW-1185">Reference proteome</keyword>
<dbReference type="Proteomes" id="UP001501084">
    <property type="component" value="Unassembled WGS sequence"/>
</dbReference>
<protein>
    <submittedName>
        <fullName evidence="3">ABC transporter permease subunit</fullName>
    </submittedName>
</protein>
<feature type="transmembrane region" description="Helical" evidence="2">
    <location>
        <begin position="272"/>
        <end position="294"/>
    </location>
</feature>
<organism evidence="3 4">
    <name type="scientific">Leucobacter alluvii</name>
    <dbReference type="NCBI Taxonomy" id="340321"/>
    <lineage>
        <taxon>Bacteria</taxon>
        <taxon>Bacillati</taxon>
        <taxon>Actinomycetota</taxon>
        <taxon>Actinomycetes</taxon>
        <taxon>Micrococcales</taxon>
        <taxon>Microbacteriaceae</taxon>
        <taxon>Leucobacter</taxon>
    </lineage>
</organism>
<accession>A0ABN3B4Z1</accession>
<evidence type="ECO:0000256" key="2">
    <source>
        <dbReference type="SAM" id="Phobius"/>
    </source>
</evidence>
<reference evidence="3 4" key="1">
    <citation type="journal article" date="2019" name="Int. J. Syst. Evol. Microbiol.">
        <title>The Global Catalogue of Microorganisms (GCM) 10K type strain sequencing project: providing services to taxonomists for standard genome sequencing and annotation.</title>
        <authorList>
            <consortium name="The Broad Institute Genomics Platform"/>
            <consortium name="The Broad Institute Genome Sequencing Center for Infectious Disease"/>
            <person name="Wu L."/>
            <person name="Ma J."/>
        </authorList>
    </citation>
    <scope>NUCLEOTIDE SEQUENCE [LARGE SCALE GENOMIC DNA]</scope>
    <source>
        <strain evidence="3 4">JCM 14919</strain>
    </source>
</reference>
<gene>
    <name evidence="3" type="ORF">GCM10009786_12910</name>
</gene>
<feature type="transmembrane region" description="Helical" evidence="2">
    <location>
        <begin position="52"/>
        <end position="72"/>
    </location>
</feature>
<sequence length="300" mass="30488">MTSTNVIDAGSAPSQPPARPRTPGGARSAGVTFAGVLRSERIKLTSLRSIKLTLIITVVVGIGLSAAIALLFSNEMRSAAGGSEGAAFGAGASDLQFYLLVVSTFAAPFLALIFGVLGVFAISSEYSSGMILSTLTAVPKRTPVFLGKAIVLAGVSALTALVLVAGGLAVALICYPASAAQLGSSMVVSGVLGTVAYLVLISLFAFGVSVLLRSTAGGIAVVAGVTFVLPIVFQVLTMTGWAWVTTVSEFLPAQLGTVMSRGIVDVASGPTFWVATLAMIVWVAAVVLPAVGVFKRRDAH</sequence>
<keyword evidence="2" id="KW-1133">Transmembrane helix</keyword>
<evidence type="ECO:0000256" key="1">
    <source>
        <dbReference type="SAM" id="MobiDB-lite"/>
    </source>
</evidence>
<dbReference type="EMBL" id="BAAAOP010000005">
    <property type="protein sequence ID" value="GAA2187533.1"/>
    <property type="molecule type" value="Genomic_DNA"/>
</dbReference>
<feature type="transmembrane region" description="Helical" evidence="2">
    <location>
        <begin position="190"/>
        <end position="212"/>
    </location>
</feature>
<evidence type="ECO:0000313" key="3">
    <source>
        <dbReference type="EMBL" id="GAA2187533.1"/>
    </source>
</evidence>
<dbReference type="PANTHER" id="PTHR37305:SF1">
    <property type="entry name" value="MEMBRANE PROTEIN"/>
    <property type="match status" value="1"/>
</dbReference>
<dbReference type="PANTHER" id="PTHR37305">
    <property type="entry name" value="INTEGRAL MEMBRANE PROTEIN-RELATED"/>
    <property type="match status" value="1"/>
</dbReference>
<feature type="region of interest" description="Disordered" evidence="1">
    <location>
        <begin position="1"/>
        <end position="27"/>
    </location>
</feature>
<proteinExistence type="predicted"/>